<accession>A0A8K1ZZN3</accession>
<dbReference type="EMBL" id="WVIC01000015">
    <property type="protein sequence ID" value="NCJ06652.1"/>
    <property type="molecule type" value="Genomic_DNA"/>
</dbReference>
<protein>
    <submittedName>
        <fullName evidence="1">Uncharacterized protein</fullName>
    </submittedName>
</protein>
<sequence length="171" mass="19563">MPTQFFSPNPAEIPSYARVERPRGVVYAGAPRQYRFNGKDGCFYQGGELVDQELQIQPFEVRWDYGERWGRPAQSWLDVAFADAGSVISIISFKKDSALNLFEAFLALHEAGLVPDAVRLYLTSDLRETEDGGFWVVDIAGYEILPEQQYRDLLEFKESRRFEWILIGEAA</sequence>
<organism evidence="1 2">
    <name type="scientific">Petrachloros mirabilis ULC683</name>
    <dbReference type="NCBI Taxonomy" id="2781853"/>
    <lineage>
        <taxon>Bacteria</taxon>
        <taxon>Bacillati</taxon>
        <taxon>Cyanobacteriota</taxon>
        <taxon>Cyanophyceae</taxon>
        <taxon>Synechococcales</taxon>
        <taxon>Petrachlorosaceae</taxon>
        <taxon>Petrachloros</taxon>
        <taxon>Petrachloros mirabilis</taxon>
    </lineage>
</organism>
<dbReference type="AlphaFoldDB" id="A0A8K1ZZN3"/>
<name>A0A8K1ZZN3_9CYAN</name>
<comment type="caution">
    <text evidence="1">The sequence shown here is derived from an EMBL/GenBank/DDBJ whole genome shotgun (WGS) entry which is preliminary data.</text>
</comment>
<gene>
    <name evidence="1" type="ORF">GS597_09065</name>
</gene>
<keyword evidence="2" id="KW-1185">Reference proteome</keyword>
<proteinExistence type="predicted"/>
<evidence type="ECO:0000313" key="1">
    <source>
        <dbReference type="EMBL" id="NCJ06652.1"/>
    </source>
</evidence>
<evidence type="ECO:0000313" key="2">
    <source>
        <dbReference type="Proteomes" id="UP000607397"/>
    </source>
</evidence>
<reference evidence="1" key="1">
    <citation type="submission" date="2019-12" db="EMBL/GenBank/DDBJ databases">
        <title>High-Quality draft genome sequences of three cyanobacteria isolated from the limestone walls of the Old Cathedral of Coimbra.</title>
        <authorList>
            <person name="Tiago I."/>
            <person name="Soares F."/>
            <person name="Portugal A."/>
        </authorList>
    </citation>
    <scope>NUCLEOTIDE SEQUENCE [LARGE SCALE GENOMIC DNA]</scope>
    <source>
        <strain evidence="1">C</strain>
    </source>
</reference>
<dbReference type="Proteomes" id="UP000607397">
    <property type="component" value="Unassembled WGS sequence"/>
</dbReference>
<dbReference type="RefSeq" id="WP_161825129.1">
    <property type="nucleotide sequence ID" value="NZ_WVIC01000015.1"/>
</dbReference>